<evidence type="ECO:0000256" key="4">
    <source>
        <dbReference type="ARBA" id="ARBA00022692"/>
    </source>
</evidence>
<evidence type="ECO:0000256" key="5">
    <source>
        <dbReference type="ARBA" id="ARBA00022989"/>
    </source>
</evidence>
<dbReference type="EMBL" id="FMKA01000007">
    <property type="protein sequence ID" value="SCP96992.1"/>
    <property type="molecule type" value="Genomic_DNA"/>
</dbReference>
<dbReference type="InterPro" id="IPR047135">
    <property type="entry name" value="YsiQ"/>
</dbReference>
<feature type="transmembrane region" description="Helical" evidence="7">
    <location>
        <begin position="280"/>
        <end position="304"/>
    </location>
</feature>
<dbReference type="InterPro" id="IPR002528">
    <property type="entry name" value="MATE_fam"/>
</dbReference>
<dbReference type="NCBIfam" id="TIGR00797">
    <property type="entry name" value="matE"/>
    <property type="match status" value="1"/>
</dbReference>
<accession>A0A1D3TSV8</accession>
<keyword evidence="4 7" id="KW-0812">Transmembrane</keyword>
<feature type="transmembrane region" description="Helical" evidence="7">
    <location>
        <begin position="325"/>
        <end position="346"/>
    </location>
</feature>
<proteinExistence type="predicted"/>
<evidence type="ECO:0000313" key="8">
    <source>
        <dbReference type="EMBL" id="SCP96992.1"/>
    </source>
</evidence>
<dbReference type="GO" id="GO:0005886">
    <property type="term" value="C:plasma membrane"/>
    <property type="evidence" value="ECO:0007669"/>
    <property type="project" value="UniProtKB-SubCell"/>
</dbReference>
<evidence type="ECO:0000256" key="3">
    <source>
        <dbReference type="ARBA" id="ARBA00022475"/>
    </source>
</evidence>
<keyword evidence="6 7" id="KW-0472">Membrane</keyword>
<dbReference type="STRING" id="1619234.SAMN05421730_100793"/>
<feature type="transmembrane region" description="Helical" evidence="7">
    <location>
        <begin position="200"/>
        <end position="220"/>
    </location>
</feature>
<keyword evidence="3" id="KW-1003">Cell membrane</keyword>
<name>A0A1D3TSV8_9FIRM</name>
<feature type="transmembrane region" description="Helical" evidence="7">
    <location>
        <begin position="166"/>
        <end position="188"/>
    </location>
</feature>
<dbReference type="GO" id="GO:0015297">
    <property type="term" value="F:antiporter activity"/>
    <property type="evidence" value="ECO:0007669"/>
    <property type="project" value="InterPro"/>
</dbReference>
<feature type="transmembrane region" description="Helical" evidence="7">
    <location>
        <begin position="62"/>
        <end position="85"/>
    </location>
</feature>
<dbReference type="AlphaFoldDB" id="A0A1D3TSV8"/>
<evidence type="ECO:0000256" key="1">
    <source>
        <dbReference type="ARBA" id="ARBA00004651"/>
    </source>
</evidence>
<dbReference type="PANTHER" id="PTHR42925">
    <property type="entry name" value="MULTIDRUG AND TOXIN EFFLUX PROTEIN MATE FAMILY"/>
    <property type="match status" value="1"/>
</dbReference>
<gene>
    <name evidence="8" type="ORF">SAMN05421730_100793</name>
</gene>
<dbReference type="Proteomes" id="UP000199315">
    <property type="component" value="Unassembled WGS sequence"/>
</dbReference>
<feature type="transmembrane region" description="Helical" evidence="7">
    <location>
        <begin position="358"/>
        <end position="380"/>
    </location>
</feature>
<evidence type="ECO:0000256" key="2">
    <source>
        <dbReference type="ARBA" id="ARBA00022448"/>
    </source>
</evidence>
<keyword evidence="5 7" id="KW-1133">Transmembrane helix</keyword>
<keyword evidence="9" id="KW-1185">Reference proteome</keyword>
<dbReference type="GO" id="GO:0042910">
    <property type="term" value="F:xenobiotic transmembrane transporter activity"/>
    <property type="evidence" value="ECO:0007669"/>
    <property type="project" value="InterPro"/>
</dbReference>
<dbReference type="Pfam" id="PF01554">
    <property type="entry name" value="MatE"/>
    <property type="match status" value="2"/>
</dbReference>
<feature type="transmembrane region" description="Helical" evidence="7">
    <location>
        <begin position="137"/>
        <end position="159"/>
    </location>
</feature>
<organism evidence="8 9">
    <name type="scientific">Anaerobium acetethylicum</name>
    <dbReference type="NCBI Taxonomy" id="1619234"/>
    <lineage>
        <taxon>Bacteria</taxon>
        <taxon>Bacillati</taxon>
        <taxon>Bacillota</taxon>
        <taxon>Clostridia</taxon>
        <taxon>Lachnospirales</taxon>
        <taxon>Lachnospiraceae</taxon>
        <taxon>Anaerobium</taxon>
    </lineage>
</organism>
<feature type="transmembrane region" description="Helical" evidence="7">
    <location>
        <begin position="97"/>
        <end position="117"/>
    </location>
</feature>
<dbReference type="InterPro" id="IPR048279">
    <property type="entry name" value="MdtK-like"/>
</dbReference>
<feature type="transmembrane region" description="Helical" evidence="7">
    <location>
        <begin position="20"/>
        <end position="42"/>
    </location>
</feature>
<protein>
    <submittedName>
        <fullName evidence="8">Putative efflux protein, MATE family</fullName>
    </submittedName>
</protein>
<comment type="subcellular location">
    <subcellularLocation>
        <location evidence="1">Cell membrane</location>
        <topology evidence="1">Multi-pass membrane protein</topology>
    </subcellularLocation>
</comment>
<reference evidence="8 9" key="1">
    <citation type="submission" date="2016-09" db="EMBL/GenBank/DDBJ databases">
        <authorList>
            <person name="Capua I."/>
            <person name="De Benedictis P."/>
            <person name="Joannis T."/>
            <person name="Lombin L.H."/>
            <person name="Cattoli G."/>
        </authorList>
    </citation>
    <scope>NUCLEOTIDE SEQUENCE [LARGE SCALE GENOMIC DNA]</scope>
    <source>
        <strain evidence="8 9">GluBS11</strain>
    </source>
</reference>
<evidence type="ECO:0000256" key="6">
    <source>
        <dbReference type="ARBA" id="ARBA00023136"/>
    </source>
</evidence>
<dbReference type="PIRSF" id="PIRSF006603">
    <property type="entry name" value="DinF"/>
    <property type="match status" value="1"/>
</dbReference>
<dbReference type="OrthoDB" id="9780160at2"/>
<dbReference type="PANTHER" id="PTHR42925:SF2">
    <property type="entry name" value="NA+ DRIVEN MULTIDRUG EFFLUX PUMP"/>
    <property type="match status" value="1"/>
</dbReference>
<evidence type="ECO:0000313" key="9">
    <source>
        <dbReference type="Proteomes" id="UP000199315"/>
    </source>
</evidence>
<keyword evidence="2" id="KW-0813">Transport</keyword>
<feature type="transmembrane region" description="Helical" evidence="7">
    <location>
        <begin position="392"/>
        <end position="415"/>
    </location>
</feature>
<evidence type="ECO:0000256" key="7">
    <source>
        <dbReference type="SAM" id="Phobius"/>
    </source>
</evidence>
<feature type="transmembrane region" description="Helical" evidence="7">
    <location>
        <begin position="243"/>
        <end position="268"/>
    </location>
</feature>
<sequence length="470" mass="51593">MSFLSGLLVDDRSFYKKTAIIAIPVTLQSLIAIGISLISTIMLGSLGEAQLAASSLANNFVAIFQILCMGMGFGTAVMTAQYWGSKDKEAIKSAVTIMYRVNIVTALLFMTITLLVPDVIMNIYSNDSEIIGYGIKYLRILAMTYLLQGLSLTTTIILRSYGKVKIPLYCSIAAFLLTIFLSWVFIFGNLGAPRMEIEGAAVAALLARVLEFVVIMGYFLKEKEIGYRTSDFFRRCDDKMKPFMKYAVPVIVSDFLLAIGMSMIAIIVGHISSSFVSANAIIMVVLQIFTVFTQGISNAASIIIGNTIGEGGAEQSFRQGVTFSVLSSIIGIISVLFVQLLAPSVIGFYKVSGETREIAYQLMNALSFTIIFQTVSSVMTKGVLRGGGDTKFLMIADILFLWVASVPLGMLAAYVLHLPPFFIYISLRIDNLLKTIWCIHRLLGKKWIKVIDQGKVEGAYLPQDSMVDFE</sequence>